<evidence type="ECO:0000256" key="1">
    <source>
        <dbReference type="SAM" id="Phobius"/>
    </source>
</evidence>
<dbReference type="Proteomes" id="UP000001038">
    <property type="component" value="Chromosome 1"/>
</dbReference>
<feature type="domain" description="Ig-like" evidence="2">
    <location>
        <begin position="141"/>
        <end position="245"/>
    </location>
</feature>
<reference evidence="3" key="3">
    <citation type="submission" date="2025-09" db="UniProtKB">
        <authorList>
            <consortium name="Ensembl"/>
        </authorList>
    </citation>
    <scope>IDENTIFICATION</scope>
    <source>
        <strain evidence="3">Hd-rR</strain>
    </source>
</reference>
<dbReference type="InterPro" id="IPR007110">
    <property type="entry name" value="Ig-like_dom"/>
</dbReference>
<accession>A0A3B3HV91</accession>
<dbReference type="GO" id="GO:0005178">
    <property type="term" value="F:integrin binding"/>
    <property type="evidence" value="ECO:0007669"/>
    <property type="project" value="InterPro"/>
</dbReference>
<evidence type="ECO:0000313" key="3">
    <source>
        <dbReference type="Ensembl" id="ENSORLP00000035283.1"/>
    </source>
</evidence>
<keyword evidence="4" id="KW-1185">Reference proteome</keyword>
<sequence>MYCFPCQSHRVQADNPQLDSCSSSPSVLLSVWFPGRLFCSDTLLVRCWIYNTCPDKPVFTPSSLVVKYGDPAFATCVPCQSGCDESLANLEASGYKEKNGSTLKWKVSSLTEWKSDPICYYIDHNGTQCCSTLKVTLYQMPTNVSISVLNHSGPMLEKSQYNLVCEVGDVAPAENLTVTFYRGQTELGQEQFSGTTSRKPENGSFSLSLNATKEDDGAQFSCGAKLELGPEGPQRPLVVRSQSLTATVHCKSHGKTIQCKQTMLNWGCVLINKTMPWTVFPLSFKSQKRFSKNISTCQYNCTVSNSLMAVSVIFEVDVQGEFKINFLPYIIAAAVVLAAVVLTIVAAKIYCCYKHKYMRDYNLKDVFRLRRHPSQGPY</sequence>
<dbReference type="Gene3D" id="2.60.40.10">
    <property type="entry name" value="Immunoglobulins"/>
    <property type="match status" value="2"/>
</dbReference>
<dbReference type="STRING" id="8090.ENSORLP00000035283"/>
<dbReference type="InParanoid" id="A0A3B3HV91"/>
<dbReference type="PROSITE" id="PS50835">
    <property type="entry name" value="IG_LIKE"/>
    <property type="match status" value="1"/>
</dbReference>
<proteinExistence type="predicted"/>
<keyword evidence="1" id="KW-0812">Transmembrane</keyword>
<evidence type="ECO:0000259" key="2">
    <source>
        <dbReference type="PROSITE" id="PS50835"/>
    </source>
</evidence>
<dbReference type="GO" id="GO:0007155">
    <property type="term" value="P:cell adhesion"/>
    <property type="evidence" value="ECO:0007669"/>
    <property type="project" value="InterPro"/>
</dbReference>
<dbReference type="PANTHER" id="PTHR13771:SF9">
    <property type="entry name" value="INTERCELLULAR ADHESION MOLECULE 5"/>
    <property type="match status" value="1"/>
</dbReference>
<dbReference type="AlphaFoldDB" id="A0A3B3HV91"/>
<dbReference type="InterPro" id="IPR013783">
    <property type="entry name" value="Ig-like_fold"/>
</dbReference>
<dbReference type="InterPro" id="IPR047012">
    <property type="entry name" value="ICAM_VCAM"/>
</dbReference>
<dbReference type="InterPro" id="IPR036179">
    <property type="entry name" value="Ig-like_dom_sf"/>
</dbReference>
<dbReference type="SUPFAM" id="SSF48726">
    <property type="entry name" value="Immunoglobulin"/>
    <property type="match status" value="1"/>
</dbReference>
<dbReference type="Ensembl" id="ENSORLT00000040132.1">
    <property type="protein sequence ID" value="ENSORLP00000035283.1"/>
    <property type="gene ID" value="ENSORLG00000027155.1"/>
</dbReference>
<keyword evidence="1" id="KW-0472">Membrane</keyword>
<dbReference type="PANTHER" id="PTHR13771">
    <property type="entry name" value="INTERCELLULAR ADHESION MOLECULE"/>
    <property type="match status" value="1"/>
</dbReference>
<evidence type="ECO:0000313" key="4">
    <source>
        <dbReference type="Proteomes" id="UP000001038"/>
    </source>
</evidence>
<reference evidence="3 4" key="1">
    <citation type="journal article" date="2007" name="Nature">
        <title>The medaka draft genome and insights into vertebrate genome evolution.</title>
        <authorList>
            <person name="Kasahara M."/>
            <person name="Naruse K."/>
            <person name="Sasaki S."/>
            <person name="Nakatani Y."/>
            <person name="Qu W."/>
            <person name="Ahsan B."/>
            <person name="Yamada T."/>
            <person name="Nagayasu Y."/>
            <person name="Doi K."/>
            <person name="Kasai Y."/>
            <person name="Jindo T."/>
            <person name="Kobayashi D."/>
            <person name="Shimada A."/>
            <person name="Toyoda A."/>
            <person name="Kuroki Y."/>
            <person name="Fujiyama A."/>
            <person name="Sasaki T."/>
            <person name="Shimizu A."/>
            <person name="Asakawa S."/>
            <person name="Shimizu N."/>
            <person name="Hashimoto S."/>
            <person name="Yang J."/>
            <person name="Lee Y."/>
            <person name="Matsushima K."/>
            <person name="Sugano S."/>
            <person name="Sakaizumi M."/>
            <person name="Narita T."/>
            <person name="Ohishi K."/>
            <person name="Haga S."/>
            <person name="Ohta F."/>
            <person name="Nomoto H."/>
            <person name="Nogata K."/>
            <person name="Morishita T."/>
            <person name="Endo T."/>
            <person name="Shin-I T."/>
            <person name="Takeda H."/>
            <person name="Morishita S."/>
            <person name="Kohara Y."/>
        </authorList>
    </citation>
    <scope>NUCLEOTIDE SEQUENCE [LARGE SCALE GENOMIC DNA]</scope>
    <source>
        <strain evidence="3 4">Hd-rR</strain>
    </source>
</reference>
<feature type="transmembrane region" description="Helical" evidence="1">
    <location>
        <begin position="326"/>
        <end position="351"/>
    </location>
</feature>
<name>A0A3B3HV91_ORYLA</name>
<dbReference type="GeneTree" id="ENSGT00940000159005"/>
<protein>
    <recommendedName>
        <fullName evidence="2">Ig-like domain-containing protein</fullName>
    </recommendedName>
</protein>
<dbReference type="Bgee" id="ENSORLG00000027155">
    <property type="expression patterns" value="Expressed in heart and 12 other cell types or tissues"/>
</dbReference>
<keyword evidence="1" id="KW-1133">Transmembrane helix</keyword>
<reference evidence="3" key="2">
    <citation type="submission" date="2025-08" db="UniProtKB">
        <authorList>
            <consortium name="Ensembl"/>
        </authorList>
    </citation>
    <scope>IDENTIFICATION</scope>
    <source>
        <strain evidence="3">Hd-rR</strain>
    </source>
</reference>
<organism evidence="3 4">
    <name type="scientific">Oryzias latipes</name>
    <name type="common">Japanese rice fish</name>
    <name type="synonym">Japanese killifish</name>
    <dbReference type="NCBI Taxonomy" id="8090"/>
    <lineage>
        <taxon>Eukaryota</taxon>
        <taxon>Metazoa</taxon>
        <taxon>Chordata</taxon>
        <taxon>Craniata</taxon>
        <taxon>Vertebrata</taxon>
        <taxon>Euteleostomi</taxon>
        <taxon>Actinopterygii</taxon>
        <taxon>Neopterygii</taxon>
        <taxon>Teleostei</taxon>
        <taxon>Neoteleostei</taxon>
        <taxon>Acanthomorphata</taxon>
        <taxon>Ovalentaria</taxon>
        <taxon>Atherinomorphae</taxon>
        <taxon>Beloniformes</taxon>
        <taxon>Adrianichthyidae</taxon>
        <taxon>Oryziinae</taxon>
        <taxon>Oryzias</taxon>
    </lineage>
</organism>